<feature type="region of interest" description="Disordered" evidence="1">
    <location>
        <begin position="446"/>
        <end position="474"/>
    </location>
</feature>
<evidence type="ECO:0000256" key="1">
    <source>
        <dbReference type="SAM" id="MobiDB-lite"/>
    </source>
</evidence>
<evidence type="ECO:0000313" key="3">
    <source>
        <dbReference type="Proteomes" id="UP000313231"/>
    </source>
</evidence>
<comment type="caution">
    <text evidence="2">The sequence shown here is derived from an EMBL/GenBank/DDBJ whole genome shotgun (WGS) entry which is preliminary data.</text>
</comment>
<protein>
    <submittedName>
        <fullName evidence="2">Uncharacterized protein</fullName>
    </submittedName>
</protein>
<dbReference type="RefSeq" id="WP_139624248.1">
    <property type="nucleotide sequence ID" value="NZ_VDMP01000026.1"/>
</dbReference>
<gene>
    <name evidence="2" type="ORF">FHP29_18135</name>
</gene>
<dbReference type="Proteomes" id="UP000313231">
    <property type="component" value="Unassembled WGS sequence"/>
</dbReference>
<reference evidence="2 3" key="1">
    <citation type="journal article" date="2016" name="Int. J. Syst. Evol. Microbiol.">
        <title>Nocardioides albidus sp. nov., an actinobacterium isolated from garden soil.</title>
        <authorList>
            <person name="Singh H."/>
            <person name="Du J."/>
            <person name="Trinh H."/>
            <person name="Won K."/>
            <person name="Yang J.E."/>
            <person name="Yin C."/>
            <person name="Kook M."/>
            <person name="Yi T.H."/>
        </authorList>
    </citation>
    <scope>NUCLEOTIDE SEQUENCE [LARGE SCALE GENOMIC DNA]</scope>
    <source>
        <strain evidence="2 3">CCTCC AB 2015297</strain>
    </source>
</reference>
<dbReference type="EMBL" id="VDMP01000026">
    <property type="protein sequence ID" value="TNM37702.1"/>
    <property type="molecule type" value="Genomic_DNA"/>
</dbReference>
<dbReference type="OrthoDB" id="3954898at2"/>
<organism evidence="2 3">
    <name type="scientific">Nocardioides albidus</name>
    <dbReference type="NCBI Taxonomy" id="1517589"/>
    <lineage>
        <taxon>Bacteria</taxon>
        <taxon>Bacillati</taxon>
        <taxon>Actinomycetota</taxon>
        <taxon>Actinomycetes</taxon>
        <taxon>Propionibacteriales</taxon>
        <taxon>Nocardioidaceae</taxon>
        <taxon>Nocardioides</taxon>
    </lineage>
</organism>
<dbReference type="AlphaFoldDB" id="A0A5C4VPG7"/>
<name>A0A5C4VPG7_9ACTN</name>
<sequence length="474" mass="52122">MSIPVHVGTNPPSHWDEIEANQQRLGEEASDWLREQRRPSAASGDLDWGGLGFEPRWVGFDAADCVAALDPSVYAGKGADEFDRFRQGAASRGELAIVISLVETPDPGSHWSVFGPAGSSLSLGRFNTSIHSRPLGIGARVRRSDGVEGAEVQLALRLMSCNPPLPWSALSLDGITLSSTHGRVKHEPEGTLVPIIETELGEPVVAVWTSPDGVERRYVVPAEAPWTVLLSWLVEDALPEYVPDAMRRARRHMATDLDLMTRRERQAHTALAAFDAEYAERRGTLDSELQSAQSDASALRDGLLFGTGDALVETVRTVLEWAGMNVVPLDEELGGTKNADLLCTLDGRSVLVEVKSASGVPKESVYDDVLRHLRVWEKLPDSTPVEGGVLVINHQHRLPPHERRTKAFERPEFLAAQTEPVVTTLELFEAWREEDRVATCRLLFGPSATTVPNTTPSVPQRQPETRRRGLFRRG</sequence>
<keyword evidence="3" id="KW-1185">Reference proteome</keyword>
<proteinExistence type="predicted"/>
<feature type="compositionally biased region" description="Polar residues" evidence="1">
    <location>
        <begin position="447"/>
        <end position="462"/>
    </location>
</feature>
<accession>A0A5C4VPG7</accession>
<evidence type="ECO:0000313" key="2">
    <source>
        <dbReference type="EMBL" id="TNM37702.1"/>
    </source>
</evidence>